<dbReference type="PANTHER" id="PTHR11066">
    <property type="entry name" value="ACYL-COA THIOESTERASE"/>
    <property type="match status" value="1"/>
</dbReference>
<dbReference type="FunFam" id="2.40.160.210:FF:000001">
    <property type="entry name" value="Acyl-CoA thioesterase II"/>
    <property type="match status" value="1"/>
</dbReference>
<dbReference type="AlphaFoldDB" id="A0A1C3UGN5"/>
<feature type="domain" description="Acyl-CoA thioesterase 2 C-terminal" evidence="9">
    <location>
        <begin position="160"/>
        <end position="287"/>
    </location>
</feature>
<dbReference type="InterPro" id="IPR042171">
    <property type="entry name" value="Acyl-CoA_hotdog"/>
</dbReference>
<dbReference type="GO" id="GO:0009062">
    <property type="term" value="P:fatty acid catabolic process"/>
    <property type="evidence" value="ECO:0007669"/>
    <property type="project" value="TreeGrafter"/>
</dbReference>
<dbReference type="PANTHER" id="PTHR11066:SF34">
    <property type="entry name" value="ACYL-COENZYME A THIOESTERASE 8"/>
    <property type="match status" value="1"/>
</dbReference>
<evidence type="ECO:0000256" key="7">
    <source>
        <dbReference type="ARBA" id="ARBA00071120"/>
    </source>
</evidence>
<dbReference type="InterPro" id="IPR003703">
    <property type="entry name" value="Acyl_CoA_thio"/>
</dbReference>
<accession>A0A1C3UGN5</accession>
<dbReference type="Proteomes" id="UP000199205">
    <property type="component" value="Unassembled WGS sequence"/>
</dbReference>
<keyword evidence="3" id="KW-0378">Hydrolase</keyword>
<evidence type="ECO:0000259" key="10">
    <source>
        <dbReference type="Pfam" id="PF13622"/>
    </source>
</evidence>
<evidence type="ECO:0000256" key="3">
    <source>
        <dbReference type="ARBA" id="ARBA00022801"/>
    </source>
</evidence>
<evidence type="ECO:0000313" key="12">
    <source>
        <dbReference type="Proteomes" id="UP000199205"/>
    </source>
</evidence>
<comment type="similarity">
    <text evidence="1">Belongs to the C/M/P thioester hydrolase family.</text>
</comment>
<evidence type="ECO:0000256" key="4">
    <source>
        <dbReference type="ARBA" id="ARBA00023098"/>
    </source>
</evidence>
<evidence type="ECO:0000256" key="6">
    <source>
        <dbReference type="ARBA" id="ARBA00050943"/>
    </source>
</evidence>
<protein>
    <recommendedName>
        <fullName evidence="7">Acyl-CoA thioesterase 2</fullName>
        <ecNumber evidence="5">3.1.2.20</ecNumber>
    </recommendedName>
    <alternativeName>
        <fullName evidence="8">Thioesterase II</fullName>
    </alternativeName>
</protein>
<dbReference type="InterPro" id="IPR049449">
    <property type="entry name" value="TesB_ACOT8-like_N"/>
</dbReference>
<dbReference type="InterPro" id="IPR025652">
    <property type="entry name" value="TesB_C"/>
</dbReference>
<dbReference type="Pfam" id="PF13622">
    <property type="entry name" value="4HBT_3"/>
    <property type="match status" value="1"/>
</dbReference>
<dbReference type="SUPFAM" id="SSF54637">
    <property type="entry name" value="Thioesterase/thiol ester dehydrase-isomerase"/>
    <property type="match status" value="2"/>
</dbReference>
<evidence type="ECO:0000256" key="1">
    <source>
        <dbReference type="ARBA" id="ARBA00006538"/>
    </source>
</evidence>
<evidence type="ECO:0000259" key="9">
    <source>
        <dbReference type="Pfam" id="PF02551"/>
    </source>
</evidence>
<organism evidence="11 12">
    <name type="scientific">Rhizobium lusitanum</name>
    <dbReference type="NCBI Taxonomy" id="293958"/>
    <lineage>
        <taxon>Bacteria</taxon>
        <taxon>Pseudomonadati</taxon>
        <taxon>Pseudomonadota</taxon>
        <taxon>Alphaproteobacteria</taxon>
        <taxon>Hyphomicrobiales</taxon>
        <taxon>Rhizobiaceae</taxon>
        <taxon>Rhizobium/Agrobacterium group</taxon>
        <taxon>Rhizobium</taxon>
    </lineage>
</organism>
<evidence type="ECO:0000256" key="8">
    <source>
        <dbReference type="ARBA" id="ARBA00079653"/>
    </source>
</evidence>
<keyword evidence="4" id="KW-0443">Lipid metabolism</keyword>
<sequence>MSRESEKPTPMEAVLATLDLETIEMNLFRGNSPQVGWQRVFGGQVIGQALMAAQRTVADDRFVHSLHAYFMLPGDPAVPILYQVDRLRDGSSFNTRRVLAVQHGKAIFALTASFQFDEPGFEHQGEMPQVPMPEELMDEEQVKERYLAHAPENVRRYWERKRAVEIRPVSIEGYFSRSQPSQRQNIWVRLTGPVPDDRLYRNAVLAYLSDMTLLDVALNAHGTSVLDQGIQVASLDHAMWFHRPFKLDDWLLYSQESPSASGARGFTRGSLFTRSGVLIASVAQEGLIRKKAND</sequence>
<feature type="domain" description="Acyl-CoA thioesterase-like N-terminal HotDog" evidence="10">
    <location>
        <begin position="36"/>
        <end position="115"/>
    </location>
</feature>
<dbReference type="EC" id="3.1.2.20" evidence="5"/>
<dbReference type="CDD" id="cd03444">
    <property type="entry name" value="Thioesterase_II_repeat1"/>
    <property type="match status" value="1"/>
</dbReference>
<gene>
    <name evidence="11" type="ORF">GA0061101_102363</name>
</gene>
<dbReference type="GO" id="GO:0047617">
    <property type="term" value="F:fatty acyl-CoA hydrolase activity"/>
    <property type="evidence" value="ECO:0007669"/>
    <property type="project" value="UniProtKB-EC"/>
</dbReference>
<evidence type="ECO:0000256" key="5">
    <source>
        <dbReference type="ARBA" id="ARBA00038894"/>
    </source>
</evidence>
<reference evidence="11 12" key="1">
    <citation type="submission" date="2016-08" db="EMBL/GenBank/DDBJ databases">
        <authorList>
            <person name="Seilhamer J.J."/>
        </authorList>
    </citation>
    <scope>NUCLEOTIDE SEQUENCE [LARGE SCALE GENOMIC DNA]</scope>
    <source>
        <strain evidence="11 12">P1-7</strain>
    </source>
</reference>
<name>A0A1C3UGN5_9HYPH</name>
<comment type="subunit">
    <text evidence="2">Homotetramer.</text>
</comment>
<dbReference type="CDD" id="cd03445">
    <property type="entry name" value="Thioesterase_II_repeat2"/>
    <property type="match status" value="1"/>
</dbReference>
<dbReference type="NCBIfam" id="TIGR00189">
    <property type="entry name" value="tesB"/>
    <property type="match status" value="1"/>
</dbReference>
<dbReference type="GO" id="GO:0006637">
    <property type="term" value="P:acyl-CoA metabolic process"/>
    <property type="evidence" value="ECO:0007669"/>
    <property type="project" value="InterPro"/>
</dbReference>
<dbReference type="EMBL" id="FMAF01000002">
    <property type="protein sequence ID" value="SCB14630.1"/>
    <property type="molecule type" value="Genomic_DNA"/>
</dbReference>
<proteinExistence type="inferred from homology"/>
<dbReference type="Pfam" id="PF02551">
    <property type="entry name" value="Acyl_CoA_thio"/>
    <property type="match status" value="1"/>
</dbReference>
<evidence type="ECO:0000256" key="2">
    <source>
        <dbReference type="ARBA" id="ARBA00011881"/>
    </source>
</evidence>
<dbReference type="Gene3D" id="2.40.160.210">
    <property type="entry name" value="Acyl-CoA thioesterase, double hotdog domain"/>
    <property type="match status" value="1"/>
</dbReference>
<dbReference type="OrthoDB" id="9781019at2"/>
<comment type="catalytic activity">
    <reaction evidence="6">
        <text>a fatty acyl-CoA + H2O = a fatty acid + CoA + H(+)</text>
        <dbReference type="Rhea" id="RHEA:16781"/>
        <dbReference type="ChEBI" id="CHEBI:15377"/>
        <dbReference type="ChEBI" id="CHEBI:15378"/>
        <dbReference type="ChEBI" id="CHEBI:28868"/>
        <dbReference type="ChEBI" id="CHEBI:57287"/>
        <dbReference type="ChEBI" id="CHEBI:77636"/>
        <dbReference type="EC" id="3.1.2.20"/>
    </reaction>
    <physiologicalReaction direction="left-to-right" evidence="6">
        <dbReference type="Rhea" id="RHEA:16782"/>
    </physiologicalReaction>
</comment>
<dbReference type="InterPro" id="IPR029069">
    <property type="entry name" value="HotDog_dom_sf"/>
</dbReference>
<dbReference type="RefSeq" id="WP_092573162.1">
    <property type="nucleotide sequence ID" value="NZ_FMAF01000002.1"/>
</dbReference>
<evidence type="ECO:0000313" key="11">
    <source>
        <dbReference type="EMBL" id="SCB14630.1"/>
    </source>
</evidence>